<dbReference type="RefSeq" id="WP_344617275.1">
    <property type="nucleotide sequence ID" value="NZ_BAAARV010000073.1"/>
</dbReference>
<proteinExistence type="predicted"/>
<protein>
    <submittedName>
        <fullName evidence="2">Uncharacterized protein</fullName>
    </submittedName>
</protein>
<evidence type="ECO:0000313" key="2">
    <source>
        <dbReference type="EMBL" id="GAA2372047.1"/>
    </source>
</evidence>
<name>A0ABN3H8A1_9ACTN</name>
<keyword evidence="3" id="KW-1185">Reference proteome</keyword>
<dbReference type="EMBL" id="BAAARV010000073">
    <property type="protein sequence ID" value="GAA2372047.1"/>
    <property type="molecule type" value="Genomic_DNA"/>
</dbReference>
<evidence type="ECO:0000313" key="3">
    <source>
        <dbReference type="Proteomes" id="UP001501444"/>
    </source>
</evidence>
<evidence type="ECO:0000256" key="1">
    <source>
        <dbReference type="SAM" id="MobiDB-lite"/>
    </source>
</evidence>
<gene>
    <name evidence="2" type="ORF">GCM10010170_074060</name>
</gene>
<comment type="caution">
    <text evidence="2">The sequence shown here is derived from an EMBL/GenBank/DDBJ whole genome shotgun (WGS) entry which is preliminary data.</text>
</comment>
<dbReference type="Proteomes" id="UP001501444">
    <property type="component" value="Unassembled WGS sequence"/>
</dbReference>
<feature type="region of interest" description="Disordered" evidence="1">
    <location>
        <begin position="34"/>
        <end position="53"/>
    </location>
</feature>
<organism evidence="2 3">
    <name type="scientific">Dactylosporangium salmoneum</name>
    <dbReference type="NCBI Taxonomy" id="53361"/>
    <lineage>
        <taxon>Bacteria</taxon>
        <taxon>Bacillati</taxon>
        <taxon>Actinomycetota</taxon>
        <taxon>Actinomycetes</taxon>
        <taxon>Micromonosporales</taxon>
        <taxon>Micromonosporaceae</taxon>
        <taxon>Dactylosporangium</taxon>
    </lineage>
</organism>
<reference evidence="2 3" key="1">
    <citation type="journal article" date="2019" name="Int. J. Syst. Evol. Microbiol.">
        <title>The Global Catalogue of Microorganisms (GCM) 10K type strain sequencing project: providing services to taxonomists for standard genome sequencing and annotation.</title>
        <authorList>
            <consortium name="The Broad Institute Genomics Platform"/>
            <consortium name="The Broad Institute Genome Sequencing Center for Infectious Disease"/>
            <person name="Wu L."/>
            <person name="Ma J."/>
        </authorList>
    </citation>
    <scope>NUCLEOTIDE SEQUENCE [LARGE SCALE GENOMIC DNA]</scope>
    <source>
        <strain evidence="2 3">JCM 3272</strain>
    </source>
</reference>
<sequence length="53" mass="5362">MGKQDLQVMALAATVAAIGVAMSDALARLTIRATPTDATPAPAPHAGRLPVPR</sequence>
<accession>A0ABN3H8A1</accession>